<sequence length="172" mass="19508">MLVLCLVLLCTFFVGVFVWTVLQHFLTVDVLSTLQHPAKFRFLRCLFLYALILGNIFERLGICSRPRFTQLLHGFVRTKKDARLVVTDLYFGTIPVRLFQSKAESSSPWVNSAGPCMGVLTSLQATQGGCCDRFCLADLYHNLCNFLALETDSVLLPIGYSKLPDHHYPRIF</sequence>
<accession>A0A485NB48</accession>
<dbReference type="EMBL" id="CAAGRJ010012698">
    <property type="protein sequence ID" value="VFV29444.1"/>
    <property type="molecule type" value="Genomic_DNA"/>
</dbReference>
<keyword evidence="1" id="KW-0812">Transmembrane</keyword>
<dbReference type="Proteomes" id="UP000386466">
    <property type="component" value="Unassembled WGS sequence"/>
</dbReference>
<dbReference type="AlphaFoldDB" id="A0A485NB48"/>
<proteinExistence type="predicted"/>
<reference evidence="2 3" key="1">
    <citation type="submission" date="2019-01" db="EMBL/GenBank/DDBJ databases">
        <authorList>
            <person name="Alioto T."/>
            <person name="Alioto T."/>
        </authorList>
    </citation>
    <scope>NUCLEOTIDE SEQUENCE [LARGE SCALE GENOMIC DNA]</scope>
</reference>
<protein>
    <submittedName>
        <fullName evidence="2">Low quality protein: arylacetamide</fullName>
    </submittedName>
</protein>
<feature type="transmembrane region" description="Helical" evidence="1">
    <location>
        <begin position="39"/>
        <end position="57"/>
    </location>
</feature>
<gene>
    <name evidence="2" type="ORF">LYPA_23C021392</name>
</gene>
<keyword evidence="1" id="KW-1133">Transmembrane helix</keyword>
<evidence type="ECO:0000313" key="3">
    <source>
        <dbReference type="Proteomes" id="UP000386466"/>
    </source>
</evidence>
<keyword evidence="1" id="KW-0472">Membrane</keyword>
<organism evidence="2 3">
    <name type="scientific">Lynx pardinus</name>
    <name type="common">Iberian lynx</name>
    <name type="synonym">Felis pardina</name>
    <dbReference type="NCBI Taxonomy" id="191816"/>
    <lineage>
        <taxon>Eukaryota</taxon>
        <taxon>Metazoa</taxon>
        <taxon>Chordata</taxon>
        <taxon>Craniata</taxon>
        <taxon>Vertebrata</taxon>
        <taxon>Euteleostomi</taxon>
        <taxon>Mammalia</taxon>
        <taxon>Eutheria</taxon>
        <taxon>Laurasiatheria</taxon>
        <taxon>Carnivora</taxon>
        <taxon>Feliformia</taxon>
        <taxon>Felidae</taxon>
        <taxon>Felinae</taxon>
        <taxon>Lynx</taxon>
    </lineage>
</organism>
<evidence type="ECO:0000256" key="1">
    <source>
        <dbReference type="SAM" id="Phobius"/>
    </source>
</evidence>
<name>A0A485NB48_LYNPA</name>
<evidence type="ECO:0000313" key="2">
    <source>
        <dbReference type="EMBL" id="VFV29444.1"/>
    </source>
</evidence>
<keyword evidence="3" id="KW-1185">Reference proteome</keyword>